<keyword evidence="2 7" id="KW-0645">Protease</keyword>
<dbReference type="AlphaFoldDB" id="A0AAW1NC15"/>
<dbReference type="Gene3D" id="2.40.70.10">
    <property type="entry name" value="Acid Proteases"/>
    <property type="match status" value="2"/>
</dbReference>
<keyword evidence="3 7" id="KW-0064">Aspartyl protease</keyword>
<dbReference type="PANTHER" id="PTHR47967">
    <property type="entry name" value="OS07G0603500 PROTEIN-RELATED"/>
    <property type="match status" value="1"/>
</dbReference>
<evidence type="ECO:0000256" key="5">
    <source>
        <dbReference type="ARBA" id="ARBA00023180"/>
    </source>
</evidence>
<keyword evidence="4 7" id="KW-0378">Hydrolase</keyword>
<keyword evidence="10" id="KW-1185">Reference proteome</keyword>
<dbReference type="SUPFAM" id="SSF50630">
    <property type="entry name" value="Acid proteases"/>
    <property type="match status" value="1"/>
</dbReference>
<evidence type="ECO:0000313" key="10">
    <source>
        <dbReference type="Proteomes" id="UP001443914"/>
    </source>
</evidence>
<feature type="active site" evidence="6">
    <location>
        <position position="337"/>
    </location>
</feature>
<evidence type="ECO:0000256" key="2">
    <source>
        <dbReference type="ARBA" id="ARBA00022670"/>
    </source>
</evidence>
<evidence type="ECO:0000256" key="6">
    <source>
        <dbReference type="PIRSR" id="PIRSR601461-1"/>
    </source>
</evidence>
<dbReference type="EMBL" id="JBDFQZ010000001">
    <property type="protein sequence ID" value="KAK9755477.1"/>
    <property type="molecule type" value="Genomic_DNA"/>
</dbReference>
<evidence type="ECO:0000313" key="9">
    <source>
        <dbReference type="EMBL" id="KAK9755477.1"/>
    </source>
</evidence>
<dbReference type="PRINTS" id="PR00792">
    <property type="entry name" value="PEPSIN"/>
</dbReference>
<feature type="domain" description="Peptidase A1" evidence="8">
    <location>
        <begin position="86"/>
        <end position="465"/>
    </location>
</feature>
<evidence type="ECO:0000259" key="8">
    <source>
        <dbReference type="PROSITE" id="PS51767"/>
    </source>
</evidence>
<dbReference type="InterPro" id="IPR033121">
    <property type="entry name" value="PEPTIDASE_A1"/>
</dbReference>
<reference evidence="9" key="1">
    <citation type="submission" date="2024-03" db="EMBL/GenBank/DDBJ databases">
        <title>WGS assembly of Saponaria officinalis var. Norfolk2.</title>
        <authorList>
            <person name="Jenkins J."/>
            <person name="Shu S."/>
            <person name="Grimwood J."/>
            <person name="Barry K."/>
            <person name="Goodstein D."/>
            <person name="Schmutz J."/>
            <person name="Leebens-Mack J."/>
            <person name="Osbourn A."/>
        </authorList>
    </citation>
    <scope>NUCLEOTIDE SEQUENCE [LARGE SCALE GENOMIC DNA]</scope>
    <source>
        <strain evidence="9">JIC</strain>
    </source>
</reference>
<proteinExistence type="inferred from homology"/>
<dbReference type="FunFam" id="2.40.70.10:FF:000034">
    <property type="entry name" value="Aspartyl protease family protein"/>
    <property type="match status" value="1"/>
</dbReference>
<name>A0AAW1NC15_SAPOF</name>
<dbReference type="InterPro" id="IPR001461">
    <property type="entry name" value="Aspartic_peptidase_A1"/>
</dbReference>
<dbReference type="InterPro" id="IPR021109">
    <property type="entry name" value="Peptidase_aspartic_dom_sf"/>
</dbReference>
<organism evidence="9 10">
    <name type="scientific">Saponaria officinalis</name>
    <name type="common">Common soapwort</name>
    <name type="synonym">Lychnis saponaria</name>
    <dbReference type="NCBI Taxonomy" id="3572"/>
    <lineage>
        <taxon>Eukaryota</taxon>
        <taxon>Viridiplantae</taxon>
        <taxon>Streptophyta</taxon>
        <taxon>Embryophyta</taxon>
        <taxon>Tracheophyta</taxon>
        <taxon>Spermatophyta</taxon>
        <taxon>Magnoliopsida</taxon>
        <taxon>eudicotyledons</taxon>
        <taxon>Gunneridae</taxon>
        <taxon>Pentapetalae</taxon>
        <taxon>Caryophyllales</taxon>
        <taxon>Caryophyllaceae</taxon>
        <taxon>Caryophylleae</taxon>
        <taxon>Saponaria</taxon>
    </lineage>
</organism>
<dbReference type="GO" id="GO:0004190">
    <property type="term" value="F:aspartic-type endopeptidase activity"/>
    <property type="evidence" value="ECO:0007669"/>
    <property type="project" value="UniProtKB-KW"/>
</dbReference>
<evidence type="ECO:0000256" key="7">
    <source>
        <dbReference type="RuleBase" id="RU000454"/>
    </source>
</evidence>
<dbReference type="InterPro" id="IPR034161">
    <property type="entry name" value="Pepsin-like_plant"/>
</dbReference>
<evidence type="ECO:0000256" key="4">
    <source>
        <dbReference type="ARBA" id="ARBA00022801"/>
    </source>
</evidence>
<feature type="active site" evidence="6">
    <location>
        <position position="104"/>
    </location>
</feature>
<dbReference type="PANTHER" id="PTHR47967:SF36">
    <property type="entry name" value="PEPTIDASE A1 DOMAIN-CONTAINING PROTEIN"/>
    <property type="match status" value="1"/>
</dbReference>
<comment type="similarity">
    <text evidence="1 7">Belongs to the peptidase A1 family.</text>
</comment>
<dbReference type="PROSITE" id="PS51767">
    <property type="entry name" value="PEPTIDASE_A1"/>
    <property type="match status" value="1"/>
</dbReference>
<evidence type="ECO:0000256" key="1">
    <source>
        <dbReference type="ARBA" id="ARBA00007447"/>
    </source>
</evidence>
<comment type="caution">
    <text evidence="9">The sequence shown here is derived from an EMBL/GenBank/DDBJ whole genome shotgun (WGS) entry which is preliminary data.</text>
</comment>
<dbReference type="Pfam" id="PF14543">
    <property type="entry name" value="TAXi_N"/>
    <property type="match status" value="1"/>
</dbReference>
<gene>
    <name evidence="9" type="ORF">RND81_01G028200</name>
</gene>
<keyword evidence="5" id="KW-0325">Glycoprotein</keyword>
<dbReference type="GO" id="GO:0006508">
    <property type="term" value="P:proteolysis"/>
    <property type="evidence" value="ECO:0007669"/>
    <property type="project" value="UniProtKB-KW"/>
</dbReference>
<dbReference type="PROSITE" id="PS00141">
    <property type="entry name" value="ASP_PROTEASE"/>
    <property type="match status" value="1"/>
</dbReference>
<sequence length="470" mass="51452">MSFVFLYFVLCFSSSIFILPSSSTTITLSLSPITSYQNSWEFITHIAKTTLQRAHHLKHPKKKPTSLSHLHKTSTTPLYPRSYGGYSVSLAFGTPPQAIPLVFDTGSSLVWVPCTSKYTCSNCTFSDVDPKNITTFKPKLSSSSKVIGCLNKKCGWLFGDDVTGRCPGCRPGLRNCSQSCPDYLLQYGLGATTGMALSENLDLPGEVVHDFFLGCSLVSLQQPAAAGIAGFGRAPNSLPNQLNLKKFSHCLLTHRYDDTPKSSKLVLAAAGKVTSTSELIRGVKYTPFRKNPKLSPYDEYYYINLRKITVGKKQVKVKIPYKLLAPNVNGAGGTIVDSGSTFTFMDRPIFEPLVKELVAQMGHVRRAHNVEAQSEFGLCLNASSSRNISIPELVFHFKGGAKMELALGNYFSFMDDVGALCLTIVTDTGPAVAGGPTGPAVIIGNYQQQNFYIEYDLEHQRMGFKKHKCG</sequence>
<dbReference type="InterPro" id="IPR032861">
    <property type="entry name" value="TAXi_N"/>
</dbReference>
<dbReference type="InterPro" id="IPR051708">
    <property type="entry name" value="Plant_Aspart_Prot_A1"/>
</dbReference>
<dbReference type="InterPro" id="IPR001969">
    <property type="entry name" value="Aspartic_peptidase_AS"/>
</dbReference>
<dbReference type="InterPro" id="IPR032799">
    <property type="entry name" value="TAXi_C"/>
</dbReference>
<dbReference type="Proteomes" id="UP001443914">
    <property type="component" value="Unassembled WGS sequence"/>
</dbReference>
<dbReference type="CDD" id="cd05476">
    <property type="entry name" value="pepsin_A_like_plant"/>
    <property type="match status" value="1"/>
</dbReference>
<evidence type="ECO:0000256" key="3">
    <source>
        <dbReference type="ARBA" id="ARBA00022750"/>
    </source>
</evidence>
<accession>A0AAW1NC15</accession>
<dbReference type="Pfam" id="PF14541">
    <property type="entry name" value="TAXi_C"/>
    <property type="match status" value="1"/>
</dbReference>
<protein>
    <recommendedName>
        <fullName evidence="8">Peptidase A1 domain-containing protein</fullName>
    </recommendedName>
</protein>
<dbReference type="GO" id="GO:0005576">
    <property type="term" value="C:extracellular region"/>
    <property type="evidence" value="ECO:0007669"/>
    <property type="project" value="TreeGrafter"/>
</dbReference>